<dbReference type="EMBL" id="JAVDQY010000001">
    <property type="protein sequence ID" value="MDR6525099.1"/>
    <property type="molecule type" value="Genomic_DNA"/>
</dbReference>
<dbReference type="Proteomes" id="UP001184861">
    <property type="component" value="Unassembled WGS sequence"/>
</dbReference>
<dbReference type="AlphaFoldDB" id="A0AAE3Y503"/>
<reference evidence="1" key="1">
    <citation type="submission" date="2023-07" db="EMBL/GenBank/DDBJ databases">
        <title>Sorghum-associated microbial communities from plants grown in Nebraska, USA.</title>
        <authorList>
            <person name="Schachtman D."/>
        </authorList>
    </citation>
    <scope>NUCLEOTIDE SEQUENCE</scope>
    <source>
        <strain evidence="1">DS2360</strain>
    </source>
</reference>
<gene>
    <name evidence="1" type="ORF">J2787_000469</name>
</gene>
<protein>
    <submittedName>
        <fullName evidence="1">Uncharacterized protein</fullName>
    </submittedName>
</protein>
<organism evidence="1 2">
    <name type="scientific">Chryseobacterium rhizosphaerae</name>
    <dbReference type="NCBI Taxonomy" id="395937"/>
    <lineage>
        <taxon>Bacteria</taxon>
        <taxon>Pseudomonadati</taxon>
        <taxon>Bacteroidota</taxon>
        <taxon>Flavobacteriia</taxon>
        <taxon>Flavobacteriales</taxon>
        <taxon>Weeksellaceae</taxon>
        <taxon>Chryseobacterium group</taxon>
        <taxon>Chryseobacterium</taxon>
    </lineage>
</organism>
<evidence type="ECO:0000313" key="1">
    <source>
        <dbReference type="EMBL" id="MDR6525099.1"/>
    </source>
</evidence>
<proteinExistence type="predicted"/>
<evidence type="ECO:0000313" key="2">
    <source>
        <dbReference type="Proteomes" id="UP001184861"/>
    </source>
</evidence>
<dbReference type="RefSeq" id="WP_309944426.1">
    <property type="nucleotide sequence ID" value="NZ_JAVDQY010000001.1"/>
</dbReference>
<sequence>MLAFTTEEKELILSAIKYEKEVQDRADEDEIEYVEEIEDEIQKENVFISRRQIDSIIIYLGYLLDRRDQYDNGEVLLLESKLENFSNLP</sequence>
<accession>A0AAE3Y503</accession>
<name>A0AAE3Y503_9FLAO</name>
<comment type="caution">
    <text evidence="1">The sequence shown here is derived from an EMBL/GenBank/DDBJ whole genome shotgun (WGS) entry which is preliminary data.</text>
</comment>